<dbReference type="AlphaFoldDB" id="A0A072TX84"/>
<name>A0A072TX84_MEDTR</name>
<reference evidence="2" key="3">
    <citation type="submission" date="2015-04" db="UniProtKB">
        <authorList>
            <consortium name="EnsemblPlants"/>
        </authorList>
    </citation>
    <scope>IDENTIFICATION</scope>
    <source>
        <strain evidence="2">cv. Jemalong A17</strain>
    </source>
</reference>
<dbReference type="PANTHER" id="PTHR33116">
    <property type="entry name" value="REVERSE TRANSCRIPTASE ZINC-BINDING DOMAIN-CONTAINING PROTEIN-RELATED-RELATED"/>
    <property type="match status" value="1"/>
</dbReference>
<proteinExistence type="predicted"/>
<keyword evidence="3" id="KW-1185">Reference proteome</keyword>
<gene>
    <name evidence="1" type="ordered locus">MTR_7g033295</name>
</gene>
<evidence type="ECO:0000313" key="2">
    <source>
        <dbReference type="EnsemblPlants" id="KEH22114"/>
    </source>
</evidence>
<dbReference type="EMBL" id="CM001223">
    <property type="protein sequence ID" value="KEH22114.1"/>
    <property type="molecule type" value="Genomic_DNA"/>
</dbReference>
<evidence type="ECO:0000313" key="3">
    <source>
        <dbReference type="Proteomes" id="UP000002051"/>
    </source>
</evidence>
<dbReference type="HOGENOM" id="CLU_082252_1_0_1"/>
<dbReference type="PANTHER" id="PTHR33116:SF78">
    <property type="entry name" value="OS12G0587133 PROTEIN"/>
    <property type="match status" value="1"/>
</dbReference>
<dbReference type="EnsemblPlants" id="KEH22114">
    <property type="protein sequence ID" value="KEH22114"/>
    <property type="gene ID" value="MTR_7g033295"/>
</dbReference>
<protein>
    <submittedName>
        <fullName evidence="1 2">Uncharacterized protein</fullName>
    </submittedName>
</protein>
<reference evidence="1 3" key="1">
    <citation type="journal article" date="2011" name="Nature">
        <title>The Medicago genome provides insight into the evolution of rhizobial symbioses.</title>
        <authorList>
            <person name="Young N.D."/>
            <person name="Debelle F."/>
            <person name="Oldroyd G.E."/>
            <person name="Geurts R."/>
            <person name="Cannon S.B."/>
            <person name="Udvardi M.K."/>
            <person name="Benedito V.A."/>
            <person name="Mayer K.F."/>
            <person name="Gouzy J."/>
            <person name="Schoof H."/>
            <person name="Van de Peer Y."/>
            <person name="Proost S."/>
            <person name="Cook D.R."/>
            <person name="Meyers B.C."/>
            <person name="Spannagl M."/>
            <person name="Cheung F."/>
            <person name="De Mita S."/>
            <person name="Krishnakumar V."/>
            <person name="Gundlach H."/>
            <person name="Zhou S."/>
            <person name="Mudge J."/>
            <person name="Bharti A.K."/>
            <person name="Murray J.D."/>
            <person name="Naoumkina M.A."/>
            <person name="Rosen B."/>
            <person name="Silverstein K.A."/>
            <person name="Tang H."/>
            <person name="Rombauts S."/>
            <person name="Zhao P.X."/>
            <person name="Zhou P."/>
            <person name="Barbe V."/>
            <person name="Bardou P."/>
            <person name="Bechner M."/>
            <person name="Bellec A."/>
            <person name="Berger A."/>
            <person name="Berges H."/>
            <person name="Bidwell S."/>
            <person name="Bisseling T."/>
            <person name="Choisne N."/>
            <person name="Couloux A."/>
            <person name="Denny R."/>
            <person name="Deshpande S."/>
            <person name="Dai X."/>
            <person name="Doyle J.J."/>
            <person name="Dudez A.M."/>
            <person name="Farmer A.D."/>
            <person name="Fouteau S."/>
            <person name="Franken C."/>
            <person name="Gibelin C."/>
            <person name="Gish J."/>
            <person name="Goldstein S."/>
            <person name="Gonzalez A.J."/>
            <person name="Green P.J."/>
            <person name="Hallab A."/>
            <person name="Hartog M."/>
            <person name="Hua A."/>
            <person name="Humphray S.J."/>
            <person name="Jeong D.H."/>
            <person name="Jing Y."/>
            <person name="Jocker A."/>
            <person name="Kenton S.M."/>
            <person name="Kim D.J."/>
            <person name="Klee K."/>
            <person name="Lai H."/>
            <person name="Lang C."/>
            <person name="Lin S."/>
            <person name="Macmil S.L."/>
            <person name="Magdelenat G."/>
            <person name="Matthews L."/>
            <person name="McCorrison J."/>
            <person name="Monaghan E.L."/>
            <person name="Mun J.H."/>
            <person name="Najar F.Z."/>
            <person name="Nicholson C."/>
            <person name="Noirot C."/>
            <person name="O'Bleness M."/>
            <person name="Paule C.R."/>
            <person name="Poulain J."/>
            <person name="Prion F."/>
            <person name="Qin B."/>
            <person name="Qu C."/>
            <person name="Retzel E.F."/>
            <person name="Riddle C."/>
            <person name="Sallet E."/>
            <person name="Samain S."/>
            <person name="Samson N."/>
            <person name="Sanders I."/>
            <person name="Saurat O."/>
            <person name="Scarpelli C."/>
            <person name="Schiex T."/>
            <person name="Segurens B."/>
            <person name="Severin A.J."/>
            <person name="Sherrier D.J."/>
            <person name="Shi R."/>
            <person name="Sims S."/>
            <person name="Singer S.R."/>
            <person name="Sinharoy S."/>
            <person name="Sterck L."/>
            <person name="Viollet A."/>
            <person name="Wang B.B."/>
            <person name="Wang K."/>
            <person name="Wang M."/>
            <person name="Wang X."/>
            <person name="Warfsmann J."/>
            <person name="Weissenbach J."/>
            <person name="White D.D."/>
            <person name="White J.D."/>
            <person name="Wiley G.B."/>
            <person name="Wincker P."/>
            <person name="Xing Y."/>
            <person name="Yang L."/>
            <person name="Yao Z."/>
            <person name="Ying F."/>
            <person name="Zhai J."/>
            <person name="Zhou L."/>
            <person name="Zuber A."/>
            <person name="Denarie J."/>
            <person name="Dixon R.A."/>
            <person name="May G.D."/>
            <person name="Schwartz D.C."/>
            <person name="Rogers J."/>
            <person name="Quetier F."/>
            <person name="Town C.D."/>
            <person name="Roe B.A."/>
        </authorList>
    </citation>
    <scope>NUCLEOTIDE SEQUENCE [LARGE SCALE GENOMIC DNA]</scope>
    <source>
        <strain evidence="1">A17</strain>
        <strain evidence="2 3">cv. Jemalong A17</strain>
    </source>
</reference>
<evidence type="ECO:0000313" key="1">
    <source>
        <dbReference type="EMBL" id="KEH22114.1"/>
    </source>
</evidence>
<accession>A0A072TX84</accession>
<organism evidence="1 3">
    <name type="scientific">Medicago truncatula</name>
    <name type="common">Barrel medic</name>
    <name type="synonym">Medicago tribuloides</name>
    <dbReference type="NCBI Taxonomy" id="3880"/>
    <lineage>
        <taxon>Eukaryota</taxon>
        <taxon>Viridiplantae</taxon>
        <taxon>Streptophyta</taxon>
        <taxon>Embryophyta</taxon>
        <taxon>Tracheophyta</taxon>
        <taxon>Spermatophyta</taxon>
        <taxon>Magnoliopsida</taxon>
        <taxon>eudicotyledons</taxon>
        <taxon>Gunneridae</taxon>
        <taxon>Pentapetalae</taxon>
        <taxon>rosids</taxon>
        <taxon>fabids</taxon>
        <taxon>Fabales</taxon>
        <taxon>Fabaceae</taxon>
        <taxon>Papilionoideae</taxon>
        <taxon>50 kb inversion clade</taxon>
        <taxon>NPAAA clade</taxon>
        <taxon>Hologalegina</taxon>
        <taxon>IRL clade</taxon>
        <taxon>Trifolieae</taxon>
        <taxon>Medicago</taxon>
    </lineage>
</organism>
<dbReference type="Proteomes" id="UP000002051">
    <property type="component" value="Unassembled WGS sequence"/>
</dbReference>
<reference evidence="1 3" key="2">
    <citation type="journal article" date="2014" name="BMC Genomics">
        <title>An improved genome release (version Mt4.0) for the model legume Medicago truncatula.</title>
        <authorList>
            <person name="Tang H."/>
            <person name="Krishnakumar V."/>
            <person name="Bidwell S."/>
            <person name="Rosen B."/>
            <person name="Chan A."/>
            <person name="Zhou S."/>
            <person name="Gentzbittel L."/>
            <person name="Childs K.L."/>
            <person name="Yandell M."/>
            <person name="Gundlach H."/>
            <person name="Mayer K.F."/>
            <person name="Schwartz D.C."/>
            <person name="Town C.D."/>
        </authorList>
    </citation>
    <scope>GENOME REANNOTATION</scope>
    <source>
        <strain evidence="1">A17</strain>
        <strain evidence="2 3">cv. Jemalong A17</strain>
    </source>
</reference>
<sequence length="181" mass="21532">MKALGWGVEGDAWRWRRRLFVWEVGSVEELRFYFIMFGVHITLLLPRRQVLDIDDQYCAGGCGSTETSTHLFLHYIHFSSVWNHILRWLGVVLALPNDVTRQFTQFHHFGGVTKSRQSILQVIWFATVWEIWKERNNKIFKAKDSPIIQVVDRIKLLTFKWLKVKFPTLIFNYHGLVHLLY</sequence>